<dbReference type="GO" id="GO:0043161">
    <property type="term" value="P:proteasome-mediated ubiquitin-dependent protein catabolic process"/>
    <property type="evidence" value="ECO:0007669"/>
    <property type="project" value="TreeGrafter"/>
</dbReference>
<dbReference type="EMBL" id="KV919041">
    <property type="protein sequence ID" value="OSX72727.1"/>
    <property type="molecule type" value="Genomic_DNA"/>
</dbReference>
<dbReference type="InterPro" id="IPR045135">
    <property type="entry name" value="Rpn7_N"/>
</dbReference>
<dbReference type="AlphaFoldDB" id="A0A1X6NVW6"/>
<dbReference type="PANTHER" id="PTHR14145">
    <property type="entry name" value="26S PROTESOME SUBUNIT 6"/>
    <property type="match status" value="1"/>
</dbReference>
<evidence type="ECO:0000313" key="3">
    <source>
        <dbReference type="EMBL" id="OSX72727.1"/>
    </source>
</evidence>
<dbReference type="InterPro" id="IPR049549">
    <property type="entry name" value="RPN7_PSMD6_C"/>
</dbReference>
<keyword evidence="1" id="KW-0647">Proteasome</keyword>
<accession>A0A1X6NVW6</accession>
<organism evidence="3 4">
    <name type="scientific">Porphyra umbilicalis</name>
    <name type="common">Purple laver</name>
    <name type="synonym">Red alga</name>
    <dbReference type="NCBI Taxonomy" id="2786"/>
    <lineage>
        <taxon>Eukaryota</taxon>
        <taxon>Rhodophyta</taxon>
        <taxon>Bangiophyceae</taxon>
        <taxon>Bangiales</taxon>
        <taxon>Bangiaceae</taxon>
        <taxon>Porphyra</taxon>
    </lineage>
</organism>
<sequence>MASTDEPVPRDENLRLADLRYIAATAAEAIVREEAAKQLKAAIIERKAVPLLIDVSAQLGWERDSKLEADLTTAHEADVAAVTKTLETARATLGETEVRDALSALSDLAARSGSLAAATTAAEATLAATVGGGQKIDVHLSLARLAMASGPAGSPDFRALATHLDAASALVEAGGDWERRNRLKVYRATEAMAKRDFSVAAGLLLDALATFTATELCSYARFVAVTVLMAMVAVDRPTLVSRVSGAPEVLAAIKETPPLAMFLSALVDCEYGAWMRSLPGVLDVVSADRVLGGHTSYLGRELRVVAYGQFLASYASVRIDAMCEAFGVGSAWLDKELAAFIAGGRLAAKIDRVGGVVVTVRGGTSGAAGAAGVAAMYSEVVKVGDGVLNRLQKLSRVIDV</sequence>
<evidence type="ECO:0000256" key="1">
    <source>
        <dbReference type="ARBA" id="ARBA00022942"/>
    </source>
</evidence>
<dbReference type="FunFam" id="1.25.40.570:FF:000005">
    <property type="entry name" value="26S proteasome regulatory subunit N7"/>
    <property type="match status" value="1"/>
</dbReference>
<dbReference type="Proteomes" id="UP000218209">
    <property type="component" value="Unassembled WGS sequence"/>
</dbReference>
<name>A0A1X6NVW6_PORUM</name>
<feature type="domain" description="PCI" evidence="2">
    <location>
        <begin position="196"/>
        <end position="364"/>
    </location>
</feature>
<dbReference type="GO" id="GO:0000502">
    <property type="term" value="C:proteasome complex"/>
    <property type="evidence" value="ECO:0007669"/>
    <property type="project" value="UniProtKB-KW"/>
</dbReference>
<dbReference type="PANTHER" id="PTHR14145:SF1">
    <property type="entry name" value="26S PROTEASOME NON-ATPASE REGULATORY SUBUNIT 6"/>
    <property type="match status" value="1"/>
</dbReference>
<dbReference type="OrthoDB" id="1452at2759"/>
<dbReference type="InterPro" id="IPR036390">
    <property type="entry name" value="WH_DNA-bd_sf"/>
</dbReference>
<evidence type="ECO:0000259" key="2">
    <source>
        <dbReference type="PROSITE" id="PS50250"/>
    </source>
</evidence>
<evidence type="ECO:0000313" key="4">
    <source>
        <dbReference type="Proteomes" id="UP000218209"/>
    </source>
</evidence>
<reference evidence="3 4" key="1">
    <citation type="submission" date="2017-03" db="EMBL/GenBank/DDBJ databases">
        <title>WGS assembly of Porphyra umbilicalis.</title>
        <authorList>
            <person name="Brawley S.H."/>
            <person name="Blouin N.A."/>
            <person name="Ficko-Blean E."/>
            <person name="Wheeler G.L."/>
            <person name="Lohr M."/>
            <person name="Goodson H.V."/>
            <person name="Jenkins J.W."/>
            <person name="Blaby-Haas C.E."/>
            <person name="Helliwell K.E."/>
            <person name="Chan C."/>
            <person name="Marriage T."/>
            <person name="Bhattacharya D."/>
            <person name="Klein A.S."/>
            <person name="Badis Y."/>
            <person name="Brodie J."/>
            <person name="Cao Y."/>
            <person name="Collen J."/>
            <person name="Dittami S.M."/>
            <person name="Gachon C.M."/>
            <person name="Green B.R."/>
            <person name="Karpowicz S."/>
            <person name="Kim J.W."/>
            <person name="Kudahl U."/>
            <person name="Lin S."/>
            <person name="Michel G."/>
            <person name="Mittag M."/>
            <person name="Olson B.J."/>
            <person name="Pangilinan J."/>
            <person name="Peng Y."/>
            <person name="Qiu H."/>
            <person name="Shu S."/>
            <person name="Singer J.T."/>
            <person name="Smith A.G."/>
            <person name="Sprecher B.N."/>
            <person name="Wagner V."/>
            <person name="Wang W."/>
            <person name="Wang Z.-Y."/>
            <person name="Yan J."/>
            <person name="Yarish C."/>
            <person name="Zoeuner-Riek S."/>
            <person name="Zhuang Y."/>
            <person name="Zou Y."/>
            <person name="Lindquist E.A."/>
            <person name="Grimwood J."/>
            <person name="Barry K."/>
            <person name="Rokhsar D.S."/>
            <person name="Schmutz J."/>
            <person name="Stiller J.W."/>
            <person name="Grossman A.R."/>
            <person name="Prochnik S.E."/>
        </authorList>
    </citation>
    <scope>NUCLEOTIDE SEQUENCE [LARGE SCALE GENOMIC DNA]</scope>
    <source>
        <strain evidence="3">4086291</strain>
    </source>
</reference>
<gene>
    <name evidence="3" type="ORF">BU14_0408s0004</name>
</gene>
<dbReference type="InterPro" id="IPR000717">
    <property type="entry name" value="PCI_dom"/>
</dbReference>
<keyword evidence="4" id="KW-1185">Reference proteome</keyword>
<dbReference type="Pfam" id="PF21154">
    <property type="entry name" value="RPN7_PSMD6_C"/>
    <property type="match status" value="1"/>
</dbReference>
<dbReference type="Pfam" id="PF10602">
    <property type="entry name" value="RPN7"/>
    <property type="match status" value="1"/>
</dbReference>
<proteinExistence type="predicted"/>
<dbReference type="InterPro" id="IPR019585">
    <property type="entry name" value="Rpn7/CSN1"/>
</dbReference>
<dbReference type="Gene3D" id="1.25.40.570">
    <property type="match status" value="1"/>
</dbReference>
<dbReference type="SUPFAM" id="SSF46785">
    <property type="entry name" value="Winged helix' DNA-binding domain"/>
    <property type="match status" value="1"/>
</dbReference>
<protein>
    <recommendedName>
        <fullName evidence="2">PCI domain-containing protein</fullName>
    </recommendedName>
</protein>
<dbReference type="PROSITE" id="PS50250">
    <property type="entry name" value="PCI"/>
    <property type="match status" value="1"/>
</dbReference>
<dbReference type="Pfam" id="PF01399">
    <property type="entry name" value="PCI"/>
    <property type="match status" value="1"/>
</dbReference>